<dbReference type="GO" id="GO:0006817">
    <property type="term" value="P:phosphate ion transport"/>
    <property type="evidence" value="ECO:0007669"/>
    <property type="project" value="TreeGrafter"/>
</dbReference>
<evidence type="ECO:0000256" key="2">
    <source>
        <dbReference type="ARBA" id="ARBA00022448"/>
    </source>
</evidence>
<evidence type="ECO:0000313" key="9">
    <source>
        <dbReference type="EMBL" id="KAJ1927169.1"/>
    </source>
</evidence>
<dbReference type="Proteomes" id="UP001150569">
    <property type="component" value="Unassembled WGS sequence"/>
</dbReference>
<reference evidence="9" key="1">
    <citation type="submission" date="2022-07" db="EMBL/GenBank/DDBJ databases">
        <title>Phylogenomic reconstructions and comparative analyses of Kickxellomycotina fungi.</title>
        <authorList>
            <person name="Reynolds N.K."/>
            <person name="Stajich J.E."/>
            <person name="Barry K."/>
            <person name="Grigoriev I.V."/>
            <person name="Crous P."/>
            <person name="Smith M.E."/>
        </authorList>
    </citation>
    <scope>NUCLEOTIDE SEQUENCE</scope>
    <source>
        <strain evidence="9">RSA 861</strain>
    </source>
</reference>
<feature type="transmembrane region" description="Helical" evidence="7">
    <location>
        <begin position="571"/>
        <end position="594"/>
    </location>
</feature>
<dbReference type="PANTHER" id="PTHR10283">
    <property type="entry name" value="SOLUTE CARRIER FAMILY 13 MEMBER"/>
    <property type="match status" value="1"/>
</dbReference>
<dbReference type="Pfam" id="PF03105">
    <property type="entry name" value="SPX"/>
    <property type="match status" value="2"/>
</dbReference>
<dbReference type="PANTHER" id="PTHR10283:SF92">
    <property type="entry name" value="LOW-AFFINITY PHOSPHATE TRANSPORTER PHO91"/>
    <property type="match status" value="1"/>
</dbReference>
<dbReference type="InterPro" id="IPR004331">
    <property type="entry name" value="SPX_dom"/>
</dbReference>
<dbReference type="EMBL" id="JANBPT010000131">
    <property type="protein sequence ID" value="KAJ1927169.1"/>
    <property type="molecule type" value="Genomic_DNA"/>
</dbReference>
<feature type="region of interest" description="Disordered" evidence="6">
    <location>
        <begin position="41"/>
        <end position="63"/>
    </location>
</feature>
<feature type="transmembrane region" description="Helical" evidence="7">
    <location>
        <begin position="796"/>
        <end position="822"/>
    </location>
</feature>
<organism evidence="9 10">
    <name type="scientific">Tieghemiomyces parasiticus</name>
    <dbReference type="NCBI Taxonomy" id="78921"/>
    <lineage>
        <taxon>Eukaryota</taxon>
        <taxon>Fungi</taxon>
        <taxon>Fungi incertae sedis</taxon>
        <taxon>Zoopagomycota</taxon>
        <taxon>Kickxellomycotina</taxon>
        <taxon>Dimargaritomycetes</taxon>
        <taxon>Dimargaritales</taxon>
        <taxon>Dimargaritaceae</taxon>
        <taxon>Tieghemiomyces</taxon>
    </lineage>
</organism>
<name>A0A9W8DWQ9_9FUNG</name>
<keyword evidence="5 7" id="KW-0472">Membrane</keyword>
<protein>
    <submittedName>
        <fullName evidence="9">Low-affinity phosphate transporter</fullName>
    </submittedName>
</protein>
<evidence type="ECO:0000256" key="1">
    <source>
        <dbReference type="ARBA" id="ARBA00004141"/>
    </source>
</evidence>
<evidence type="ECO:0000256" key="7">
    <source>
        <dbReference type="SAM" id="Phobius"/>
    </source>
</evidence>
<feature type="transmembrane region" description="Helical" evidence="7">
    <location>
        <begin position="639"/>
        <end position="662"/>
    </location>
</feature>
<evidence type="ECO:0000313" key="10">
    <source>
        <dbReference type="Proteomes" id="UP001150569"/>
    </source>
</evidence>
<dbReference type="InterPro" id="IPR004680">
    <property type="entry name" value="Cit_transptr-like_dom"/>
</dbReference>
<evidence type="ECO:0000256" key="4">
    <source>
        <dbReference type="ARBA" id="ARBA00022989"/>
    </source>
</evidence>
<evidence type="ECO:0000256" key="6">
    <source>
        <dbReference type="SAM" id="MobiDB-lite"/>
    </source>
</evidence>
<feature type="transmembrane region" description="Helical" evidence="7">
    <location>
        <begin position="361"/>
        <end position="380"/>
    </location>
</feature>
<comment type="subcellular location">
    <subcellularLocation>
        <location evidence="1">Membrane</location>
        <topology evidence="1">Multi-pass membrane protein</topology>
    </subcellularLocation>
</comment>
<keyword evidence="3 7" id="KW-0812">Transmembrane</keyword>
<dbReference type="GO" id="GO:0005315">
    <property type="term" value="F:phosphate transmembrane transporter activity"/>
    <property type="evidence" value="ECO:0007669"/>
    <property type="project" value="TreeGrafter"/>
</dbReference>
<feature type="region of interest" description="Disordered" evidence="6">
    <location>
        <begin position="161"/>
        <end position="196"/>
    </location>
</feature>
<feature type="transmembrane region" description="Helical" evidence="7">
    <location>
        <begin position="528"/>
        <end position="551"/>
    </location>
</feature>
<dbReference type="GO" id="GO:0005886">
    <property type="term" value="C:plasma membrane"/>
    <property type="evidence" value="ECO:0007669"/>
    <property type="project" value="TreeGrafter"/>
</dbReference>
<feature type="compositionally biased region" description="Polar residues" evidence="6">
    <location>
        <begin position="41"/>
        <end position="55"/>
    </location>
</feature>
<dbReference type="PROSITE" id="PS51382">
    <property type="entry name" value="SPX"/>
    <property type="match status" value="1"/>
</dbReference>
<sequence length="824" mass="90111">MKFSSALQFNSVPEWADYYLAYSHLKKLLYQIEKEVFTPTTYPPNETAPQRSSVASLPDDSGHMEPGARCRALFVPALNIELQKIVDFYTRKEAELYQKFHAVRGNVDDVACVDSLLITVADNAHSLKDDHVKTFGDKMTIPSAHRTTKNDLTTAFEFSAPSSAHGVPASTDTAHNSGDDHDGDDESLASSRHSFRGRLVNSEEHRRELTDQARDLFILLSDLKSYVNLNYTGFTKILKKYDKVTSSSLRESYIERTLLPVHPFREETRQSLDQHLLSLRRMYAELGRFPDLAGATKALRACLREQVVWERNTVWRDMISQERKVSAVGVRPATIVDDVEPATGAGPSSFWQRLTPYTRQILTILGCTAIFIILLLVPIFRTPEEQNCLALLIYVSLLWATEALPLFATAFLVPLLVVMLRVLRSEGEDPARLEAKDAAKEVFAAMFSPVIMLLLGGFSIAAAMSKHNIAKTVASMVLSLAGTKPSIVLLMNMLVATVASMLISNVAAPVLCFSLIQPILRTLPQGSPFARCLIIGIAMASNVGGMSSPISSPQNAIALQNMSPEPNWLEWFGVALPVAFATDILVWGFLLLIYRPANSTPAVHQARFVREPFTFKQWFIIGVTLVTIVLWCVESAIRAYVGHMGVIAILPLLVLFGTGLLTKEDFNNFLWTTIMLAMGGVALGRAVQSSGLLHTVATLIQASVEGCSLYAVYVIFCGLMLFVATFISHTVGASIILPVVNGVGLALPHGHARLLVFGSTLMCSGAMGLPVSGFPNMTAIMMEDETGKPYVTTKDFLVAGVPSSVLAFVVIITAGYGLGLAFGL</sequence>
<evidence type="ECO:0000256" key="5">
    <source>
        <dbReference type="ARBA" id="ARBA00023136"/>
    </source>
</evidence>
<keyword evidence="10" id="KW-1185">Reference proteome</keyword>
<comment type="caution">
    <text evidence="9">The sequence shown here is derived from an EMBL/GenBank/DDBJ whole genome shotgun (WGS) entry which is preliminary data.</text>
</comment>
<keyword evidence="4 7" id="KW-1133">Transmembrane helix</keyword>
<feature type="transmembrane region" description="Helical" evidence="7">
    <location>
        <begin position="485"/>
        <end position="516"/>
    </location>
</feature>
<dbReference type="GO" id="GO:0006797">
    <property type="term" value="P:polyphosphate metabolic process"/>
    <property type="evidence" value="ECO:0007669"/>
    <property type="project" value="TreeGrafter"/>
</dbReference>
<dbReference type="CDD" id="cd14478">
    <property type="entry name" value="SPX_PHO87_PHO90_like"/>
    <property type="match status" value="1"/>
</dbReference>
<dbReference type="Pfam" id="PF03600">
    <property type="entry name" value="CitMHS"/>
    <property type="match status" value="1"/>
</dbReference>
<dbReference type="CDD" id="cd01115">
    <property type="entry name" value="SLC13_permease"/>
    <property type="match status" value="1"/>
</dbReference>
<accession>A0A9W8DWQ9</accession>
<feature type="transmembrane region" description="Helical" evidence="7">
    <location>
        <begin position="392"/>
        <end position="422"/>
    </location>
</feature>
<evidence type="ECO:0000259" key="8">
    <source>
        <dbReference type="PROSITE" id="PS51382"/>
    </source>
</evidence>
<feature type="transmembrane region" description="Helical" evidence="7">
    <location>
        <begin position="442"/>
        <end position="465"/>
    </location>
</feature>
<feature type="transmembrane region" description="Helical" evidence="7">
    <location>
        <begin position="669"/>
        <end position="688"/>
    </location>
</feature>
<keyword evidence="2" id="KW-0813">Transport</keyword>
<feature type="transmembrane region" description="Helical" evidence="7">
    <location>
        <begin position="615"/>
        <end position="633"/>
    </location>
</feature>
<dbReference type="OrthoDB" id="10260443at2759"/>
<feature type="transmembrane region" description="Helical" evidence="7">
    <location>
        <begin position="752"/>
        <end position="776"/>
    </location>
</feature>
<evidence type="ECO:0000256" key="3">
    <source>
        <dbReference type="ARBA" id="ARBA00022692"/>
    </source>
</evidence>
<feature type="transmembrane region" description="Helical" evidence="7">
    <location>
        <begin position="708"/>
        <end position="740"/>
    </location>
</feature>
<feature type="domain" description="SPX" evidence="8">
    <location>
        <begin position="1"/>
        <end position="255"/>
    </location>
</feature>
<dbReference type="AlphaFoldDB" id="A0A9W8DWQ9"/>
<proteinExistence type="predicted"/>
<gene>
    <name evidence="9" type="primary">PHO91_1</name>
    <name evidence="9" type="ORF">IWQ60_003180</name>
</gene>